<feature type="compositionally biased region" description="Polar residues" evidence="2">
    <location>
        <begin position="516"/>
        <end position="525"/>
    </location>
</feature>
<name>A0A9N9FMX6_9GLOM</name>
<feature type="compositionally biased region" description="Basic residues" evidence="2">
    <location>
        <begin position="703"/>
        <end position="714"/>
    </location>
</feature>
<protein>
    <submittedName>
        <fullName evidence="4">8866_t:CDS:1</fullName>
    </submittedName>
</protein>
<organism evidence="4 5">
    <name type="scientific">Paraglomus occultum</name>
    <dbReference type="NCBI Taxonomy" id="144539"/>
    <lineage>
        <taxon>Eukaryota</taxon>
        <taxon>Fungi</taxon>
        <taxon>Fungi incertae sedis</taxon>
        <taxon>Mucoromycota</taxon>
        <taxon>Glomeromycotina</taxon>
        <taxon>Glomeromycetes</taxon>
        <taxon>Paraglomerales</taxon>
        <taxon>Paraglomeraceae</taxon>
        <taxon>Paraglomus</taxon>
    </lineage>
</organism>
<dbReference type="OrthoDB" id="28947at2759"/>
<accession>A0A9N9FMX6</accession>
<gene>
    <name evidence="4" type="ORF">POCULU_LOCUS4746</name>
</gene>
<feature type="region of interest" description="Disordered" evidence="2">
    <location>
        <begin position="508"/>
        <end position="533"/>
    </location>
</feature>
<dbReference type="SUPFAM" id="SSF48371">
    <property type="entry name" value="ARM repeat"/>
    <property type="match status" value="1"/>
</dbReference>
<dbReference type="PANTHER" id="PTHR12048:SF0">
    <property type="entry name" value="CCAAT_ENHANCER-BINDING PROTEIN ZETA"/>
    <property type="match status" value="1"/>
</dbReference>
<dbReference type="PANTHER" id="PTHR12048">
    <property type="entry name" value="CCAAT-BINDING FACTOR-RELATED"/>
    <property type="match status" value="1"/>
</dbReference>
<dbReference type="Pfam" id="PF03914">
    <property type="entry name" value="CBF"/>
    <property type="match status" value="1"/>
</dbReference>
<feature type="region of interest" description="Disordered" evidence="2">
    <location>
        <begin position="297"/>
        <end position="327"/>
    </location>
</feature>
<proteinExistence type="inferred from homology"/>
<reference evidence="4" key="1">
    <citation type="submission" date="2021-06" db="EMBL/GenBank/DDBJ databases">
        <authorList>
            <person name="Kallberg Y."/>
            <person name="Tangrot J."/>
            <person name="Rosling A."/>
        </authorList>
    </citation>
    <scope>NUCLEOTIDE SEQUENCE</scope>
    <source>
        <strain evidence="4">IA702</strain>
    </source>
</reference>
<feature type="region of interest" description="Disordered" evidence="2">
    <location>
        <begin position="653"/>
        <end position="714"/>
    </location>
</feature>
<feature type="compositionally biased region" description="Basic and acidic residues" evidence="2">
    <location>
        <begin position="682"/>
        <end position="697"/>
    </location>
</feature>
<dbReference type="InterPro" id="IPR040155">
    <property type="entry name" value="CEBPZ/Mak21-like"/>
</dbReference>
<dbReference type="GO" id="GO:0005634">
    <property type="term" value="C:nucleus"/>
    <property type="evidence" value="ECO:0007669"/>
    <property type="project" value="UniProtKB-ARBA"/>
</dbReference>
<dbReference type="AlphaFoldDB" id="A0A9N9FMX6"/>
<evidence type="ECO:0000256" key="1">
    <source>
        <dbReference type="ARBA" id="ARBA00007797"/>
    </source>
</evidence>
<dbReference type="Proteomes" id="UP000789572">
    <property type="component" value="Unassembled WGS sequence"/>
</dbReference>
<comment type="caution">
    <text evidence="4">The sequence shown here is derived from an EMBL/GenBank/DDBJ whole genome shotgun (WGS) entry which is preliminary data.</text>
</comment>
<sequence length="731" mass="83955">MPTLHVQPTRRWYLITLPPLSQSVSKNSPTSDIQTRAESLLRDENTLYEKTNTLSASDRSFYSSMLKSGTLKDKISTLCVLIDESAIHTVKSLDMLMGMVRKKSRHEALLALESMKNLMIETLLPDRKLKYFRDQPLGDPKVTSSHLIIWAFENHLKTCYFEMIRVIEALSHDVLVHVRQQMLEFIFELLREKPEQEQNLLKLFINKLGDQDKKIASKASFLVQKLLEVHPNMKIFVVREIEQLILLPNANAHAQYYGILSLSQLMLNKKQVDVANKLVDIYFAMFRKLLGINANNENDGNKKNKKSKDVKKGKTSGSKGKKANNNENKASLYVEEESLNSKILAAVLTGVNRAFPFAKIDDKVYDKNIDTLFRITYSGTFNISIQALVLIFHISSVKESVTDRFYRTLYESLLDPRLITTSKQAMYMNLLFKALRADKLLARVKAFVKRIVQTAAHHEPPFICGVFISLSKLIQEKPGLKAMMLQPEGYDVHDIVLESKTKKSKKRTITDVDADVSNTPDSSSLKYDPHKRAPQYSNADKTCLWELCPFIDHFHPSVSLYATQLLDGIQNTTEPDLQLHTLSHFLERFVYRNPKKKDMKETVAITNKASTSANMEVNVNSEEFWRTKIEDVPVDQIFFHKYFTQKLSSEGVTRKKKKERKVADNDKETDSEEEEEIWRAIVADRPEDKRAKIKVDTAESQSKGKRKSKRQKLKHLPTFASFDDYASMLDD</sequence>
<comment type="similarity">
    <text evidence="1">Belongs to the CBF/MAK21 family.</text>
</comment>
<evidence type="ECO:0000313" key="4">
    <source>
        <dbReference type="EMBL" id="CAG8545409.1"/>
    </source>
</evidence>
<dbReference type="InterPro" id="IPR016024">
    <property type="entry name" value="ARM-type_fold"/>
</dbReference>
<keyword evidence="5" id="KW-1185">Reference proteome</keyword>
<feature type="domain" description="CCAAT-binding factor" evidence="3">
    <location>
        <begin position="384"/>
        <end position="562"/>
    </location>
</feature>
<evidence type="ECO:0000313" key="5">
    <source>
        <dbReference type="Proteomes" id="UP000789572"/>
    </source>
</evidence>
<feature type="compositionally biased region" description="Basic residues" evidence="2">
    <location>
        <begin position="303"/>
        <end position="322"/>
    </location>
</feature>
<evidence type="ECO:0000259" key="3">
    <source>
        <dbReference type="Pfam" id="PF03914"/>
    </source>
</evidence>
<evidence type="ECO:0000256" key="2">
    <source>
        <dbReference type="SAM" id="MobiDB-lite"/>
    </source>
</evidence>
<dbReference type="InterPro" id="IPR005612">
    <property type="entry name" value="CCAAT-binding_factor"/>
</dbReference>
<dbReference type="EMBL" id="CAJVPJ010000641">
    <property type="protein sequence ID" value="CAG8545409.1"/>
    <property type="molecule type" value="Genomic_DNA"/>
</dbReference>